<dbReference type="SUPFAM" id="SSF56801">
    <property type="entry name" value="Acetyl-CoA synthetase-like"/>
    <property type="match status" value="1"/>
</dbReference>
<dbReference type="PROSITE" id="PS00455">
    <property type="entry name" value="AMP_BINDING"/>
    <property type="match status" value="1"/>
</dbReference>
<evidence type="ECO:0000256" key="4">
    <source>
        <dbReference type="ARBA" id="ARBA00022840"/>
    </source>
</evidence>
<dbReference type="Pfam" id="PF00501">
    <property type="entry name" value="AMP-binding"/>
    <property type="match status" value="1"/>
</dbReference>
<dbReference type="GO" id="GO:0008756">
    <property type="term" value="F:o-succinylbenzoate-CoA ligase activity"/>
    <property type="evidence" value="ECO:0007669"/>
    <property type="project" value="UniProtKB-EC"/>
</dbReference>
<dbReference type="InterPro" id="IPR000873">
    <property type="entry name" value="AMP-dep_synth/lig_dom"/>
</dbReference>
<keyword evidence="4 5" id="KW-0067">ATP-binding</keyword>
<keyword evidence="1 5" id="KW-0474">Menaquinone biosynthesis</keyword>
<evidence type="ECO:0000313" key="8">
    <source>
        <dbReference type="EMBL" id="MFC4023685.1"/>
    </source>
</evidence>
<dbReference type="NCBIfam" id="TIGR01923">
    <property type="entry name" value="menE"/>
    <property type="match status" value="1"/>
</dbReference>
<dbReference type="Gene3D" id="3.30.300.30">
    <property type="match status" value="1"/>
</dbReference>
<feature type="domain" description="AMP-dependent synthetase/ligase" evidence="6">
    <location>
        <begin position="10"/>
        <end position="348"/>
    </location>
</feature>
<dbReference type="InterPro" id="IPR010192">
    <property type="entry name" value="MenE"/>
</dbReference>
<evidence type="ECO:0000259" key="6">
    <source>
        <dbReference type="Pfam" id="PF00501"/>
    </source>
</evidence>
<keyword evidence="9" id="KW-1185">Reference proteome</keyword>
<dbReference type="Proteomes" id="UP001595772">
    <property type="component" value="Unassembled WGS sequence"/>
</dbReference>
<comment type="caution">
    <text evidence="8">The sequence shown here is derived from an EMBL/GenBank/DDBJ whole genome shotgun (WGS) entry which is preliminary data.</text>
</comment>
<dbReference type="CDD" id="cd05912">
    <property type="entry name" value="OSB_CoA_lg"/>
    <property type="match status" value="1"/>
</dbReference>
<dbReference type="NCBIfam" id="NF002966">
    <property type="entry name" value="PRK03640.1"/>
    <property type="match status" value="1"/>
</dbReference>
<organism evidence="8 9">
    <name type="scientific">Oceanobacillus longus</name>
    <dbReference type="NCBI Taxonomy" id="930120"/>
    <lineage>
        <taxon>Bacteria</taxon>
        <taxon>Bacillati</taxon>
        <taxon>Bacillota</taxon>
        <taxon>Bacilli</taxon>
        <taxon>Bacillales</taxon>
        <taxon>Bacillaceae</taxon>
        <taxon>Oceanobacillus</taxon>
    </lineage>
</organism>
<evidence type="ECO:0000313" key="9">
    <source>
        <dbReference type="Proteomes" id="UP001595772"/>
    </source>
</evidence>
<dbReference type="EMBL" id="JBHSAO010000006">
    <property type="protein sequence ID" value="MFC4023685.1"/>
    <property type="molecule type" value="Genomic_DNA"/>
</dbReference>
<keyword evidence="3 5" id="KW-0547">Nucleotide-binding</keyword>
<dbReference type="InterPro" id="IPR020845">
    <property type="entry name" value="AMP-binding_CS"/>
</dbReference>
<dbReference type="PANTHER" id="PTHR43767">
    <property type="entry name" value="LONG-CHAIN-FATTY-ACID--COA LIGASE"/>
    <property type="match status" value="1"/>
</dbReference>
<dbReference type="InterPro" id="IPR050237">
    <property type="entry name" value="ATP-dep_AMP-bd_enzyme"/>
</dbReference>
<dbReference type="InterPro" id="IPR042099">
    <property type="entry name" value="ANL_N_sf"/>
</dbReference>
<dbReference type="Gene3D" id="3.40.50.12780">
    <property type="entry name" value="N-terminal domain of ligase-like"/>
    <property type="match status" value="1"/>
</dbReference>
<protein>
    <recommendedName>
        <fullName evidence="5">2-succinylbenzoate--CoA ligase</fullName>
        <ecNumber evidence="5">6.2.1.26</ecNumber>
    </recommendedName>
    <alternativeName>
        <fullName evidence="5">o-succinylbenzoyl-CoA synthetase</fullName>
        <shortName evidence="5">OSB-CoA synthetase</shortName>
    </alternativeName>
</protein>
<evidence type="ECO:0000256" key="1">
    <source>
        <dbReference type="ARBA" id="ARBA00022428"/>
    </source>
</evidence>
<evidence type="ECO:0000256" key="5">
    <source>
        <dbReference type="HAMAP-Rule" id="MF_00731"/>
    </source>
</evidence>
<evidence type="ECO:0000256" key="2">
    <source>
        <dbReference type="ARBA" id="ARBA00022598"/>
    </source>
</evidence>
<proteinExistence type="inferred from homology"/>
<comment type="function">
    <text evidence="5">Converts 2-succinylbenzoate (OSB) to 2-succinylbenzoyl-CoA (OSB-CoA).</text>
</comment>
<dbReference type="RefSeq" id="WP_379496190.1">
    <property type="nucleotide sequence ID" value="NZ_JBHSAO010000006.1"/>
</dbReference>
<gene>
    <name evidence="5" type="primary">menE</name>
    <name evidence="8" type="ORF">ACFOUV_07765</name>
</gene>
<sequence>MAEVIPHWLTKQADLSPEAIAMELEDGSTVTFKILKEKSQRFAKQLAQRGVSEGSHVGILSTNQIPMIVAIHALSYLGAVGVLLNTRLTAEELNYQVTDAEVSILITADHLKESCQTLNVNHIQSFSDIEAQPGKEVTLKSELDLGNTFTIIYTSGTTGFPKGVLHTYGNHWWSAIGSALNLGLNKDDKWLIPLPIFHVSGLSTSIKSVIYGMPVYLLEKFDTEAVHQAIINKGITIVSVVTMMVQRLMDRLGDESYPKTLRCMLLGGGPAPKPMLERAKEKKIPVFQSYGMTETASQIVTLGPKDALEKIGSAGKPLFPAQLKIEQTTDELVGEILVKGPMVTNGYFKNEDANSKLFDNGWLATGDVGYLDDEGFLYVVDRRKDLIISGGENIYPSEIESVLSGMEQIREVGVAGKTDNVWGQVPIAYVVKHKEVTVEAIYTYAEKRLAKYKLPKEIHFVEGIPRNASNKLVRSKLIDLY</sequence>
<dbReference type="InterPro" id="IPR025110">
    <property type="entry name" value="AMP-bd_C"/>
</dbReference>
<comment type="similarity">
    <text evidence="5">Belongs to the ATP-dependent AMP-binding enzyme family. MenE subfamily.</text>
</comment>
<feature type="domain" description="AMP-binding enzyme C-terminal" evidence="7">
    <location>
        <begin position="398"/>
        <end position="471"/>
    </location>
</feature>
<accession>A0ABV8GVG8</accession>
<comment type="pathway">
    <text evidence="5">Quinol/quinone metabolism; menaquinone biosynthesis.</text>
</comment>
<comment type="catalytic activity">
    <reaction evidence="5">
        <text>2-succinylbenzoate + ATP + CoA = 2-succinylbenzoyl-CoA + AMP + diphosphate</text>
        <dbReference type="Rhea" id="RHEA:17009"/>
        <dbReference type="ChEBI" id="CHEBI:18325"/>
        <dbReference type="ChEBI" id="CHEBI:30616"/>
        <dbReference type="ChEBI" id="CHEBI:33019"/>
        <dbReference type="ChEBI" id="CHEBI:57287"/>
        <dbReference type="ChEBI" id="CHEBI:57364"/>
        <dbReference type="ChEBI" id="CHEBI:456215"/>
        <dbReference type="EC" id="6.2.1.26"/>
    </reaction>
</comment>
<evidence type="ECO:0000259" key="7">
    <source>
        <dbReference type="Pfam" id="PF13193"/>
    </source>
</evidence>
<dbReference type="Pfam" id="PF13193">
    <property type="entry name" value="AMP-binding_C"/>
    <property type="match status" value="1"/>
</dbReference>
<evidence type="ECO:0000256" key="3">
    <source>
        <dbReference type="ARBA" id="ARBA00022741"/>
    </source>
</evidence>
<dbReference type="PANTHER" id="PTHR43767:SF1">
    <property type="entry name" value="NONRIBOSOMAL PEPTIDE SYNTHASE PES1 (EUROFUNG)-RELATED"/>
    <property type="match status" value="1"/>
</dbReference>
<reference evidence="9" key="1">
    <citation type="journal article" date="2019" name="Int. J. Syst. Evol. Microbiol.">
        <title>The Global Catalogue of Microorganisms (GCM) 10K type strain sequencing project: providing services to taxonomists for standard genome sequencing and annotation.</title>
        <authorList>
            <consortium name="The Broad Institute Genomics Platform"/>
            <consortium name="The Broad Institute Genome Sequencing Center for Infectious Disease"/>
            <person name="Wu L."/>
            <person name="Ma J."/>
        </authorList>
    </citation>
    <scope>NUCLEOTIDE SEQUENCE [LARGE SCALE GENOMIC DNA]</scope>
    <source>
        <strain evidence="9">IBRC-M 10703</strain>
    </source>
</reference>
<name>A0ABV8GVG8_9BACI</name>
<dbReference type="InterPro" id="IPR045851">
    <property type="entry name" value="AMP-bd_C_sf"/>
</dbReference>
<dbReference type="EC" id="6.2.1.26" evidence="5"/>
<dbReference type="HAMAP" id="MF_00731">
    <property type="entry name" value="MenE"/>
    <property type="match status" value="1"/>
</dbReference>
<keyword evidence="2 5" id="KW-0436">Ligase</keyword>
<comment type="pathway">
    <text evidence="5">Quinol/quinone metabolism; 1,4-dihydroxy-2-naphthoate biosynthesis; 1,4-dihydroxy-2-naphthoate from chorismate: step 5/7.</text>
</comment>